<organism evidence="9 10">
    <name type="scientific">Halostagnicola larsenii XH-48</name>
    <dbReference type="NCBI Taxonomy" id="797299"/>
    <lineage>
        <taxon>Archaea</taxon>
        <taxon>Methanobacteriati</taxon>
        <taxon>Methanobacteriota</taxon>
        <taxon>Stenosarchaea group</taxon>
        <taxon>Halobacteria</taxon>
        <taxon>Halobacteriales</taxon>
        <taxon>Natrialbaceae</taxon>
        <taxon>Halostagnicola</taxon>
    </lineage>
</organism>
<evidence type="ECO:0000313" key="10">
    <source>
        <dbReference type="Proteomes" id="UP000019024"/>
    </source>
</evidence>
<evidence type="ECO:0000256" key="5">
    <source>
        <dbReference type="ARBA" id="ARBA00023063"/>
    </source>
</evidence>
<gene>
    <name evidence="9" type="ORF">HALLA_06165</name>
</gene>
<comment type="similarity">
    <text evidence="2">Belongs to the major facilitator superfamily. Nitrate/nitrite porter (TC 2.A.1.8) family.</text>
</comment>
<feature type="transmembrane region" description="Helical" evidence="7">
    <location>
        <begin position="187"/>
        <end position="206"/>
    </location>
</feature>
<dbReference type="STRING" id="797299.HALLA_06165"/>
<dbReference type="RefSeq" id="WP_049951704.1">
    <property type="nucleotide sequence ID" value="NZ_CP007055.1"/>
</dbReference>
<dbReference type="InterPro" id="IPR036259">
    <property type="entry name" value="MFS_trans_sf"/>
</dbReference>
<dbReference type="HOGENOM" id="CLU_001265_14_0_2"/>
<evidence type="ECO:0000256" key="4">
    <source>
        <dbReference type="ARBA" id="ARBA00022989"/>
    </source>
</evidence>
<proteinExistence type="inferred from homology"/>
<feature type="transmembrane region" description="Helical" evidence="7">
    <location>
        <begin position="87"/>
        <end position="110"/>
    </location>
</feature>
<evidence type="ECO:0000256" key="3">
    <source>
        <dbReference type="ARBA" id="ARBA00022692"/>
    </source>
</evidence>
<feature type="transmembrane region" description="Helical" evidence="7">
    <location>
        <begin position="254"/>
        <end position="274"/>
    </location>
</feature>
<sequence>MNRKQSSSVGGSDVRGSPRRAITVSTFGYFVGFAGLVVYSPVATEFEDALGLSGVLLGLLVAAPQLTGTLLRLPFGAWVEDVGAKKPFAILLGLSVVGMGGLLGILLTAYPDDLTMVHYPLVFVFGSLSGCGIATFSVGVVDTSYWYQANRQGTVLALFAGLGTMSPGLFTIVSPLALLAFGLTGTYAAWFVFLVIGTIVFVRFAVDAPYFQYRRRGFDEGQAKERAQAVGQELFPDGDAVASMRTAATTWRSWMLTALFFASFGGYLALTVWYPSYWTNLHGFDVQTAGIVTALSFTLLSPLCRIGGGVVSDRFGGEGVTVLSFGAITLATLVLVVTRDLSTAIAATMLLGAGMGVASAAIYQLLPKYVPEAVGGASGLVSGVGGFGGFIVPPVLGLFVDAQGPSGYATGFVVYLALGLAGIVLATTLYRTRSATISSSTAVPADD</sequence>
<keyword evidence="6 7" id="KW-0472">Membrane</keyword>
<feature type="transmembrane region" description="Helical" evidence="7">
    <location>
        <begin position="286"/>
        <end position="308"/>
    </location>
</feature>
<evidence type="ECO:0000256" key="6">
    <source>
        <dbReference type="ARBA" id="ARBA00023136"/>
    </source>
</evidence>
<dbReference type="Pfam" id="PF07690">
    <property type="entry name" value="MFS_1"/>
    <property type="match status" value="1"/>
</dbReference>
<dbReference type="GO" id="GO:0016020">
    <property type="term" value="C:membrane"/>
    <property type="evidence" value="ECO:0007669"/>
    <property type="project" value="UniProtKB-SubCell"/>
</dbReference>
<keyword evidence="4 7" id="KW-1133">Transmembrane helix</keyword>
<feature type="domain" description="Major facilitator superfamily (MFS) profile" evidence="8">
    <location>
        <begin position="21"/>
        <end position="434"/>
    </location>
</feature>
<dbReference type="AlphaFoldDB" id="W0JMG0"/>
<dbReference type="InterPro" id="IPR044772">
    <property type="entry name" value="NO3_transporter"/>
</dbReference>
<dbReference type="GeneID" id="25144079"/>
<dbReference type="InterPro" id="IPR011701">
    <property type="entry name" value="MFS"/>
</dbReference>
<dbReference type="OrthoDB" id="157507at2157"/>
<keyword evidence="3 7" id="KW-0812">Transmembrane</keyword>
<dbReference type="EMBL" id="CP007055">
    <property type="protein sequence ID" value="AHF98491.1"/>
    <property type="molecule type" value="Genomic_DNA"/>
</dbReference>
<comment type="subcellular location">
    <subcellularLocation>
        <location evidence="1">Membrane</location>
        <topology evidence="1">Multi-pass membrane protein</topology>
    </subcellularLocation>
</comment>
<protein>
    <submittedName>
        <fullName evidence="9">MFS transporter</fullName>
    </submittedName>
</protein>
<dbReference type="KEGG" id="hlr:HALLA_06165"/>
<keyword evidence="5" id="KW-0534">Nitrate assimilation</keyword>
<feature type="transmembrane region" description="Helical" evidence="7">
    <location>
        <begin position="320"/>
        <end position="338"/>
    </location>
</feature>
<dbReference type="eggNOG" id="arCOG00148">
    <property type="taxonomic scope" value="Archaea"/>
</dbReference>
<name>W0JMG0_9EURY</name>
<evidence type="ECO:0000259" key="8">
    <source>
        <dbReference type="PROSITE" id="PS50850"/>
    </source>
</evidence>
<feature type="transmembrane region" description="Helical" evidence="7">
    <location>
        <begin position="21"/>
        <end position="42"/>
    </location>
</feature>
<evidence type="ECO:0000256" key="1">
    <source>
        <dbReference type="ARBA" id="ARBA00004141"/>
    </source>
</evidence>
<evidence type="ECO:0000256" key="2">
    <source>
        <dbReference type="ARBA" id="ARBA00008432"/>
    </source>
</evidence>
<dbReference type="PANTHER" id="PTHR23515">
    <property type="entry name" value="HIGH-AFFINITY NITRATE TRANSPORTER 2.3"/>
    <property type="match status" value="1"/>
</dbReference>
<dbReference type="Proteomes" id="UP000019024">
    <property type="component" value="Chromosome"/>
</dbReference>
<feature type="transmembrane region" description="Helical" evidence="7">
    <location>
        <begin position="344"/>
        <end position="366"/>
    </location>
</feature>
<feature type="transmembrane region" description="Helical" evidence="7">
    <location>
        <begin position="116"/>
        <end position="141"/>
    </location>
</feature>
<feature type="transmembrane region" description="Helical" evidence="7">
    <location>
        <begin position="153"/>
        <end position="181"/>
    </location>
</feature>
<dbReference type="Gene3D" id="1.20.1250.20">
    <property type="entry name" value="MFS general substrate transporter like domains"/>
    <property type="match status" value="2"/>
</dbReference>
<keyword evidence="10" id="KW-1185">Reference proteome</keyword>
<dbReference type="GO" id="GO:0015112">
    <property type="term" value="F:nitrate transmembrane transporter activity"/>
    <property type="evidence" value="ECO:0007669"/>
    <property type="project" value="InterPro"/>
</dbReference>
<dbReference type="GO" id="GO:0042128">
    <property type="term" value="P:nitrate assimilation"/>
    <property type="evidence" value="ECO:0007669"/>
    <property type="project" value="UniProtKB-KW"/>
</dbReference>
<dbReference type="SUPFAM" id="SSF103473">
    <property type="entry name" value="MFS general substrate transporter"/>
    <property type="match status" value="1"/>
</dbReference>
<reference evidence="9 10" key="1">
    <citation type="submission" date="2014-01" db="EMBL/GenBank/DDBJ databases">
        <authorList>
            <consortium name="DOE Joint Genome Institute"/>
            <person name="Anderson I."/>
            <person name="Huntemann M."/>
            <person name="Han J."/>
            <person name="Chen A."/>
            <person name="Kyrpides N."/>
            <person name="Mavromatis K."/>
            <person name="Markowitz V."/>
            <person name="Palaniappan K."/>
            <person name="Ivanova N."/>
            <person name="Schaumberg A."/>
            <person name="Pati A."/>
            <person name="Liolios K."/>
            <person name="Nordberg H.P."/>
            <person name="Cantor M.N."/>
            <person name="Hua S.X."/>
            <person name="Woyke T."/>
        </authorList>
    </citation>
    <scope>NUCLEOTIDE SEQUENCE [LARGE SCALE GENOMIC DNA]</scope>
    <source>
        <strain evidence="9 10">XH-48</strain>
    </source>
</reference>
<dbReference type="PROSITE" id="PS50850">
    <property type="entry name" value="MFS"/>
    <property type="match status" value="1"/>
</dbReference>
<dbReference type="InterPro" id="IPR020846">
    <property type="entry name" value="MFS_dom"/>
</dbReference>
<feature type="transmembrane region" description="Helical" evidence="7">
    <location>
        <begin position="378"/>
        <end position="400"/>
    </location>
</feature>
<evidence type="ECO:0000313" key="9">
    <source>
        <dbReference type="EMBL" id="AHF98491.1"/>
    </source>
</evidence>
<feature type="transmembrane region" description="Helical" evidence="7">
    <location>
        <begin position="412"/>
        <end position="430"/>
    </location>
</feature>
<accession>W0JMG0</accession>
<dbReference type="PATRIC" id="fig|797299.3.peg.274"/>
<feature type="transmembrane region" description="Helical" evidence="7">
    <location>
        <begin position="54"/>
        <end position="75"/>
    </location>
</feature>
<evidence type="ECO:0000256" key="7">
    <source>
        <dbReference type="SAM" id="Phobius"/>
    </source>
</evidence>